<evidence type="ECO:0000313" key="13">
    <source>
        <dbReference type="Proteomes" id="UP000049828"/>
    </source>
</evidence>
<dbReference type="CDD" id="cd08996">
    <property type="entry name" value="GH32_FFase"/>
    <property type="match status" value="1"/>
</dbReference>
<evidence type="ECO:0000259" key="10">
    <source>
        <dbReference type="Pfam" id="PF00251"/>
    </source>
</evidence>
<comment type="pathway">
    <text evidence="1 9">Glycan biosynthesis; sucrose metabolism.</text>
</comment>
<evidence type="ECO:0000256" key="5">
    <source>
        <dbReference type="ARBA" id="ARBA00022801"/>
    </source>
</evidence>
<keyword evidence="5 8" id="KW-0378">Hydrolase</keyword>
<dbReference type="InterPro" id="IPR001362">
    <property type="entry name" value="Glyco_hydro_32"/>
</dbReference>
<dbReference type="InterPro" id="IPR023296">
    <property type="entry name" value="Glyco_hydro_beta-prop_sf"/>
</dbReference>
<dbReference type="RefSeq" id="WP_055039816.1">
    <property type="nucleotide sequence ID" value="NZ_CVRS01000077.1"/>
</dbReference>
<comment type="similarity">
    <text evidence="2 8">Belongs to the glycosyl hydrolase 32 family.</text>
</comment>
<evidence type="ECO:0000256" key="4">
    <source>
        <dbReference type="ARBA" id="ARBA00019623"/>
    </source>
</evidence>
<dbReference type="UniPathway" id="UPA00238"/>
<protein>
    <recommendedName>
        <fullName evidence="4 8">Sucrose-6-phosphate hydrolase</fullName>
        <ecNumber evidence="3 8">3.2.1.26</ecNumber>
    </recommendedName>
    <alternativeName>
        <fullName evidence="7 9">Invertase</fullName>
    </alternativeName>
</protein>
<evidence type="ECO:0000313" key="12">
    <source>
        <dbReference type="EMBL" id="CRL39410.1"/>
    </source>
</evidence>
<evidence type="ECO:0000256" key="8">
    <source>
        <dbReference type="RuleBase" id="RU362110"/>
    </source>
</evidence>
<sequence>MSNMLEKARKYETEKIAATDPQTKPLFHVSAPTGWINDPNGFSFYDGQIHLFYQYHPYNREWGPMHWGHSVTCDMIQWEQLPAALAPDEEYDKAGCFSGSAIEADGKHVLVYTGVTRIKQPDGSEQDRQNQCIAFGDGKDYQKYDKNPVMTGEMLPEGCNRVDFRDPKIWKENDTYYMIVGNKNENQIGQVVLCSSKNLTDWKFETILASNESGKIGTMWECPDFFQLGSKRVLICSPQDMKAQKYEFHNGHNSVYFLGDYDEKTHTFVKELPHALDYGMDFYAPQTTELPDGRRIMIAWMKSWDACVIPNSQDWQGMMTLPRELELKDGKIWQTPVREIEKYHKNPCRYDHAEINQETTLCGIEGRTIDLTVLLEEDEFQTFSMKLAANKEYETSFTYHKAENMLEIDRTYCGVTKDVVCVRKLKISNPEGLKKMRFILDRQSIELFLNDGEQVATTAICTPLEAQEIHFYSDKKIHINVEKYDIMSASEKNAFMHSANDEIIE</sequence>
<dbReference type="OrthoDB" id="9759709at2"/>
<dbReference type="PANTHER" id="PTHR43101:SF1">
    <property type="entry name" value="BETA-FRUCTOSIDASE"/>
    <property type="match status" value="1"/>
</dbReference>
<dbReference type="InterPro" id="IPR051214">
    <property type="entry name" value="GH32_Enzymes"/>
</dbReference>
<dbReference type="SMART" id="SM00640">
    <property type="entry name" value="Glyco_32"/>
    <property type="match status" value="1"/>
</dbReference>
<evidence type="ECO:0000256" key="6">
    <source>
        <dbReference type="ARBA" id="ARBA00023295"/>
    </source>
</evidence>
<accession>A0A0M6WRX5</accession>
<dbReference type="PANTHER" id="PTHR43101">
    <property type="entry name" value="BETA-FRUCTOSIDASE"/>
    <property type="match status" value="1"/>
</dbReference>
<dbReference type="SUPFAM" id="SSF75005">
    <property type="entry name" value="Arabinanase/levansucrase/invertase"/>
    <property type="match status" value="1"/>
</dbReference>
<dbReference type="Proteomes" id="UP000049828">
    <property type="component" value="Unassembled WGS sequence"/>
</dbReference>
<dbReference type="EC" id="3.2.1.26" evidence="3 8"/>
<dbReference type="GO" id="GO:0005985">
    <property type="term" value="P:sucrose metabolic process"/>
    <property type="evidence" value="ECO:0007669"/>
    <property type="project" value="UniProtKB-UniPathway"/>
</dbReference>
<evidence type="ECO:0000259" key="11">
    <source>
        <dbReference type="Pfam" id="PF08244"/>
    </source>
</evidence>
<comment type="subcellular location">
    <subcellularLocation>
        <location evidence="9">Cytoplasm</location>
    </subcellularLocation>
</comment>
<dbReference type="EMBL" id="CVRS01000077">
    <property type="protein sequence ID" value="CRL39410.1"/>
    <property type="molecule type" value="Genomic_DNA"/>
</dbReference>
<dbReference type="Gene3D" id="2.115.10.20">
    <property type="entry name" value="Glycosyl hydrolase domain, family 43"/>
    <property type="match status" value="1"/>
</dbReference>
<organism evidence="12 13">
    <name type="scientific">Roseburia inulinivorans</name>
    <dbReference type="NCBI Taxonomy" id="360807"/>
    <lineage>
        <taxon>Bacteria</taxon>
        <taxon>Bacillati</taxon>
        <taxon>Bacillota</taxon>
        <taxon>Clostridia</taxon>
        <taxon>Lachnospirales</taxon>
        <taxon>Lachnospiraceae</taxon>
        <taxon>Roseburia</taxon>
    </lineage>
</organism>
<dbReference type="InterPro" id="IPR006232">
    <property type="entry name" value="Suc6P_hydrolase"/>
</dbReference>
<dbReference type="InterPro" id="IPR013189">
    <property type="entry name" value="Glyco_hydro_32_C"/>
</dbReference>
<keyword evidence="13" id="KW-1185">Reference proteome</keyword>
<evidence type="ECO:0000256" key="3">
    <source>
        <dbReference type="ARBA" id="ARBA00012758"/>
    </source>
</evidence>
<keyword evidence="6 8" id="KW-0326">Glycosidase</keyword>
<dbReference type="NCBIfam" id="TIGR01322">
    <property type="entry name" value="scrB_fam"/>
    <property type="match status" value="1"/>
</dbReference>
<reference evidence="13" key="1">
    <citation type="submission" date="2015-05" db="EMBL/GenBank/DDBJ databases">
        <authorList>
            <consortium name="Pathogen Informatics"/>
        </authorList>
    </citation>
    <scope>NUCLEOTIDE SEQUENCE [LARGE SCALE GENOMIC DNA]</scope>
    <source>
        <strain evidence="13">L1-83</strain>
    </source>
</reference>
<evidence type="ECO:0000256" key="7">
    <source>
        <dbReference type="ARBA" id="ARBA00033367"/>
    </source>
</evidence>
<dbReference type="STRING" id="360807.ERS852392_01502"/>
<keyword evidence="9" id="KW-0963">Cytoplasm</keyword>
<dbReference type="GO" id="GO:0004564">
    <property type="term" value="F:beta-fructofuranosidase activity"/>
    <property type="evidence" value="ECO:0007669"/>
    <property type="project" value="UniProtKB-EC"/>
</dbReference>
<proteinExistence type="inferred from homology"/>
<keyword evidence="9" id="KW-0119">Carbohydrate metabolism</keyword>
<feature type="domain" description="Glycosyl hydrolase family 32 N-terminal" evidence="10">
    <location>
        <begin position="28"/>
        <end position="336"/>
    </location>
</feature>
<evidence type="ECO:0000256" key="2">
    <source>
        <dbReference type="ARBA" id="ARBA00009902"/>
    </source>
</evidence>
<dbReference type="Pfam" id="PF00251">
    <property type="entry name" value="Glyco_hydro_32N"/>
    <property type="match status" value="1"/>
</dbReference>
<dbReference type="InterPro" id="IPR013320">
    <property type="entry name" value="ConA-like_dom_sf"/>
</dbReference>
<dbReference type="InterPro" id="IPR013148">
    <property type="entry name" value="Glyco_hydro_32_N"/>
</dbReference>
<evidence type="ECO:0000256" key="9">
    <source>
        <dbReference type="RuleBase" id="RU365015"/>
    </source>
</evidence>
<dbReference type="Pfam" id="PF08244">
    <property type="entry name" value="Glyco_hydro_32C"/>
    <property type="match status" value="1"/>
</dbReference>
<dbReference type="SUPFAM" id="SSF49899">
    <property type="entry name" value="Concanavalin A-like lectins/glucanases"/>
    <property type="match status" value="1"/>
</dbReference>
<comment type="catalytic activity">
    <reaction evidence="8">
        <text>Hydrolysis of terminal non-reducing beta-D-fructofuranoside residues in beta-D-fructofuranosides.</text>
        <dbReference type="EC" id="3.2.1.26"/>
    </reaction>
</comment>
<dbReference type="GO" id="GO:0005737">
    <property type="term" value="C:cytoplasm"/>
    <property type="evidence" value="ECO:0007669"/>
    <property type="project" value="UniProtKB-SubCell"/>
</dbReference>
<name>A0A0M6WRX5_9FIRM</name>
<evidence type="ECO:0000256" key="1">
    <source>
        <dbReference type="ARBA" id="ARBA00004914"/>
    </source>
</evidence>
<gene>
    <name evidence="12" type="ORF">RIL183_24821</name>
</gene>
<dbReference type="Gene3D" id="2.60.120.560">
    <property type="entry name" value="Exo-inulinase, domain 1"/>
    <property type="match status" value="1"/>
</dbReference>
<comment type="function">
    <text evidence="9">Enables the bacterium to metabolize sucrose as a sole carbon source.</text>
</comment>
<feature type="domain" description="Glycosyl hydrolase family 32 C-terminal" evidence="11">
    <location>
        <begin position="339"/>
        <end position="478"/>
    </location>
</feature>
<dbReference type="AlphaFoldDB" id="A0A0M6WRX5"/>